<reference evidence="2" key="1">
    <citation type="submission" date="2020-03" db="EMBL/GenBank/DDBJ databases">
        <title>Transcriptomic Profiling of the Digestive Tract of the Rat Flea, Xenopsylla cheopis, Following Blood Feeding and Infection with Yersinia pestis.</title>
        <authorList>
            <person name="Bland D.M."/>
            <person name="Martens C.A."/>
            <person name="Virtaneva K."/>
            <person name="Kanakabandi K."/>
            <person name="Long D."/>
            <person name="Rosenke R."/>
            <person name="Saturday G.A."/>
            <person name="Hoyt F.H."/>
            <person name="Bruno D.P."/>
            <person name="Ribeiro J.M.C."/>
            <person name="Hinnebusch J."/>
        </authorList>
    </citation>
    <scope>NUCLEOTIDE SEQUENCE</scope>
</reference>
<feature type="region of interest" description="Disordered" evidence="1">
    <location>
        <begin position="1"/>
        <end position="27"/>
    </location>
</feature>
<evidence type="ECO:0000256" key="1">
    <source>
        <dbReference type="SAM" id="MobiDB-lite"/>
    </source>
</evidence>
<dbReference type="EMBL" id="GIIL01000555">
    <property type="protein sequence ID" value="NOV44281.1"/>
    <property type="molecule type" value="Transcribed_RNA"/>
</dbReference>
<protein>
    <submittedName>
        <fullName evidence="2">Putative product</fullName>
    </submittedName>
</protein>
<name>A0A6M2DGM3_XENCH</name>
<proteinExistence type="predicted"/>
<dbReference type="AlphaFoldDB" id="A0A6M2DGM3"/>
<sequence length="159" mass="18200">MEKSSDKSTTLDNSHNSRLLNSFPMSKSNDEEINLDKKSHSSINLDDLDNALRTLIIIDEMQPFTIRSISPSAFSISPIEMESLSENEDIEEENECSNQEENDSLVDNSMEISVDYIDKCIAPLETIEEYQQTRKLDTILEGVYLETPPKKRNILLRKI</sequence>
<organism evidence="2">
    <name type="scientific">Xenopsylla cheopis</name>
    <name type="common">Oriental rat flea</name>
    <name type="synonym">Pulex cheopis</name>
    <dbReference type="NCBI Taxonomy" id="163159"/>
    <lineage>
        <taxon>Eukaryota</taxon>
        <taxon>Metazoa</taxon>
        <taxon>Ecdysozoa</taxon>
        <taxon>Arthropoda</taxon>
        <taxon>Hexapoda</taxon>
        <taxon>Insecta</taxon>
        <taxon>Pterygota</taxon>
        <taxon>Neoptera</taxon>
        <taxon>Endopterygota</taxon>
        <taxon>Siphonaptera</taxon>
        <taxon>Pulicidae</taxon>
        <taxon>Xenopsyllinae</taxon>
        <taxon>Xenopsylla</taxon>
    </lineage>
</organism>
<accession>A0A6M2DGM3</accession>
<evidence type="ECO:0000313" key="2">
    <source>
        <dbReference type="EMBL" id="NOV44281.1"/>
    </source>
</evidence>
<feature type="compositionally biased region" description="Polar residues" evidence="1">
    <location>
        <begin position="7"/>
        <end position="27"/>
    </location>
</feature>